<comment type="caution">
    <text evidence="2">The sequence shown here is derived from an EMBL/GenBank/DDBJ whole genome shotgun (WGS) entry which is preliminary data.</text>
</comment>
<reference evidence="2 3" key="1">
    <citation type="submission" date="2024-09" db="EMBL/GenBank/DDBJ databases">
        <title>Rethinking Asexuality: The Enigmatic Case of Functional Sexual Genes in Lepraria (Stereocaulaceae).</title>
        <authorList>
            <person name="Doellman M."/>
            <person name="Sun Y."/>
            <person name="Barcenas-Pena A."/>
            <person name="Lumbsch H.T."/>
            <person name="Grewe F."/>
        </authorList>
    </citation>
    <scope>NUCLEOTIDE SEQUENCE [LARGE SCALE GENOMIC DNA]</scope>
    <source>
        <strain evidence="2 3">Mercado 3170</strain>
    </source>
</reference>
<evidence type="ECO:0000313" key="3">
    <source>
        <dbReference type="Proteomes" id="UP001590950"/>
    </source>
</evidence>
<name>A0ABR4A314_9LECA</name>
<protein>
    <submittedName>
        <fullName evidence="2">Uncharacterized protein</fullName>
    </submittedName>
</protein>
<gene>
    <name evidence="2" type="ORF">N7G274_007560</name>
</gene>
<organism evidence="2 3">
    <name type="scientific">Stereocaulon virgatum</name>
    <dbReference type="NCBI Taxonomy" id="373712"/>
    <lineage>
        <taxon>Eukaryota</taxon>
        <taxon>Fungi</taxon>
        <taxon>Dikarya</taxon>
        <taxon>Ascomycota</taxon>
        <taxon>Pezizomycotina</taxon>
        <taxon>Lecanoromycetes</taxon>
        <taxon>OSLEUM clade</taxon>
        <taxon>Lecanoromycetidae</taxon>
        <taxon>Lecanorales</taxon>
        <taxon>Lecanorineae</taxon>
        <taxon>Stereocaulaceae</taxon>
        <taxon>Stereocaulon</taxon>
    </lineage>
</organism>
<evidence type="ECO:0000313" key="2">
    <source>
        <dbReference type="EMBL" id="KAL2039701.1"/>
    </source>
</evidence>
<accession>A0ABR4A314</accession>
<feature type="signal peptide" evidence="1">
    <location>
        <begin position="1"/>
        <end position="21"/>
    </location>
</feature>
<evidence type="ECO:0000256" key="1">
    <source>
        <dbReference type="SAM" id="SignalP"/>
    </source>
</evidence>
<dbReference type="EMBL" id="JBEFKJ010000024">
    <property type="protein sequence ID" value="KAL2039701.1"/>
    <property type="molecule type" value="Genomic_DNA"/>
</dbReference>
<sequence>MRSFNLCHCFLLFQLAALALTVPTPIRSFDLTTAPISLSNPDPELNVTFPPSLTLTSLLNITYPVNPILPDLINNPPDPYYYQPSGYTLAVIFSEYRSTLHSQYVVSAAEQGWVEAATTHHGAMAPVGTATKLYTFGNAQLVIRPNAKMTWAMFQQACLWIMEVYHRGLISESILGFLDNAHEGNVGTGEVRLTS</sequence>
<keyword evidence="1" id="KW-0732">Signal</keyword>
<proteinExistence type="predicted"/>
<feature type="chain" id="PRO_5047404625" evidence="1">
    <location>
        <begin position="22"/>
        <end position="195"/>
    </location>
</feature>
<dbReference type="Proteomes" id="UP001590950">
    <property type="component" value="Unassembled WGS sequence"/>
</dbReference>
<keyword evidence="3" id="KW-1185">Reference proteome</keyword>